<proteinExistence type="predicted"/>
<evidence type="ECO:0000313" key="1">
    <source>
        <dbReference type="EMBL" id="PJC52919.1"/>
    </source>
</evidence>
<sequence>MDGNSILEEVDEDADGVIDSFRLRSYDVNGNWVRTESFDHGLLVNVSEFTYDEDGNQTVRRYDYGADGEFDFEQRSVYRNGLLIYVYEVPLTELGEGVLFFSRYEYDKYGNRIEAHSGNNGVVNEVGIYHYGDYCIKQVPPEPFEPYDAVLPP</sequence>
<accession>A0A2M8FB50</accession>
<reference evidence="2" key="1">
    <citation type="submission" date="2017-09" db="EMBL/GenBank/DDBJ databases">
        <title>Depth-based differentiation of microbial function through sediment-hosted aquifers and enrichment of novel symbionts in the deep terrestrial subsurface.</title>
        <authorList>
            <person name="Probst A.J."/>
            <person name="Ladd B."/>
            <person name="Jarett J.K."/>
            <person name="Geller-Mcgrath D.E."/>
            <person name="Sieber C.M.K."/>
            <person name="Emerson J.B."/>
            <person name="Anantharaman K."/>
            <person name="Thomas B.C."/>
            <person name="Malmstrom R."/>
            <person name="Stieglmeier M."/>
            <person name="Klingl A."/>
            <person name="Woyke T."/>
            <person name="Ryan C.M."/>
            <person name="Banfield J.F."/>
        </authorList>
    </citation>
    <scope>NUCLEOTIDE SEQUENCE [LARGE SCALE GENOMIC DNA]</scope>
</reference>
<dbReference type="AlphaFoldDB" id="A0A2M8FB50"/>
<name>A0A2M8FB50_9BACT</name>
<gene>
    <name evidence="1" type="ORF">CO030_00350</name>
</gene>
<organism evidence="1 2">
    <name type="scientific">Candidatus Magasanikbacteria bacterium CG_4_9_14_0_2_um_filter_42_11</name>
    <dbReference type="NCBI Taxonomy" id="1974643"/>
    <lineage>
        <taxon>Bacteria</taxon>
        <taxon>Candidatus Magasanikiibacteriota</taxon>
    </lineage>
</organism>
<evidence type="ECO:0000313" key="2">
    <source>
        <dbReference type="Proteomes" id="UP000231456"/>
    </source>
</evidence>
<dbReference type="Proteomes" id="UP000231456">
    <property type="component" value="Unassembled WGS sequence"/>
</dbReference>
<comment type="caution">
    <text evidence="1">The sequence shown here is derived from an EMBL/GenBank/DDBJ whole genome shotgun (WGS) entry which is preliminary data.</text>
</comment>
<protein>
    <submittedName>
        <fullName evidence="1">Uncharacterized protein</fullName>
    </submittedName>
</protein>
<dbReference type="EMBL" id="PFRH01000013">
    <property type="protein sequence ID" value="PJC52919.1"/>
    <property type="molecule type" value="Genomic_DNA"/>
</dbReference>